<dbReference type="EMBL" id="GBRH01252569">
    <property type="protein sequence ID" value="JAD45326.1"/>
    <property type="molecule type" value="Transcribed_RNA"/>
</dbReference>
<accession>A0A0A9A2K1</accession>
<evidence type="ECO:0000313" key="1">
    <source>
        <dbReference type="EMBL" id="JAD45326.1"/>
    </source>
</evidence>
<organism evidence="1">
    <name type="scientific">Arundo donax</name>
    <name type="common">Giant reed</name>
    <name type="synonym">Donax arundinaceus</name>
    <dbReference type="NCBI Taxonomy" id="35708"/>
    <lineage>
        <taxon>Eukaryota</taxon>
        <taxon>Viridiplantae</taxon>
        <taxon>Streptophyta</taxon>
        <taxon>Embryophyta</taxon>
        <taxon>Tracheophyta</taxon>
        <taxon>Spermatophyta</taxon>
        <taxon>Magnoliopsida</taxon>
        <taxon>Liliopsida</taxon>
        <taxon>Poales</taxon>
        <taxon>Poaceae</taxon>
        <taxon>PACMAD clade</taxon>
        <taxon>Arundinoideae</taxon>
        <taxon>Arundineae</taxon>
        <taxon>Arundo</taxon>
    </lineage>
</organism>
<reference evidence="1" key="1">
    <citation type="submission" date="2014-09" db="EMBL/GenBank/DDBJ databases">
        <authorList>
            <person name="Magalhaes I.L.F."/>
            <person name="Oliveira U."/>
            <person name="Santos F.R."/>
            <person name="Vidigal T.H.D.A."/>
            <person name="Brescovit A.D."/>
            <person name="Santos A.J."/>
        </authorList>
    </citation>
    <scope>NUCLEOTIDE SEQUENCE</scope>
    <source>
        <tissue evidence="1">Shoot tissue taken approximately 20 cm above the soil surface</tissue>
    </source>
</reference>
<name>A0A0A9A2K1_ARUDO</name>
<reference evidence="1" key="2">
    <citation type="journal article" date="2015" name="Data Brief">
        <title>Shoot transcriptome of the giant reed, Arundo donax.</title>
        <authorList>
            <person name="Barrero R.A."/>
            <person name="Guerrero F.D."/>
            <person name="Moolhuijzen P."/>
            <person name="Goolsby J.A."/>
            <person name="Tidwell J."/>
            <person name="Bellgard S.E."/>
            <person name="Bellgard M.I."/>
        </authorList>
    </citation>
    <scope>NUCLEOTIDE SEQUENCE</scope>
    <source>
        <tissue evidence="1">Shoot tissue taken approximately 20 cm above the soil surface</tissue>
    </source>
</reference>
<proteinExistence type="predicted"/>
<sequence length="46" mass="5655">MCYLESFFKQMFTCDTRYTKEYTYTDTLKNIHIHNHRSSVDMVSIR</sequence>
<protein>
    <submittedName>
        <fullName evidence="1">Uncharacterized protein</fullName>
    </submittedName>
</protein>
<dbReference type="AlphaFoldDB" id="A0A0A9A2K1"/>